<comment type="caution">
    <text evidence="7">The sequence shown here is derived from an EMBL/GenBank/DDBJ whole genome shotgun (WGS) entry which is preliminary data.</text>
</comment>
<dbReference type="Gene3D" id="2.130.10.120">
    <property type="entry name" value="Prolyl oligopeptidase, N-terminal domain"/>
    <property type="match status" value="1"/>
</dbReference>
<evidence type="ECO:0000256" key="3">
    <source>
        <dbReference type="ARBA" id="ARBA00022825"/>
    </source>
</evidence>
<dbReference type="SUPFAM" id="SSF50993">
    <property type="entry name" value="Peptidase/esterase 'gauge' domain"/>
    <property type="match status" value="1"/>
</dbReference>
<organism evidence="7 8">
    <name type="scientific">Marinicella litoralis</name>
    <dbReference type="NCBI Taxonomy" id="644220"/>
    <lineage>
        <taxon>Bacteria</taxon>
        <taxon>Pseudomonadati</taxon>
        <taxon>Pseudomonadota</taxon>
        <taxon>Gammaproteobacteria</taxon>
        <taxon>Lysobacterales</taxon>
        <taxon>Marinicellaceae</taxon>
        <taxon>Marinicella</taxon>
    </lineage>
</organism>
<keyword evidence="4" id="KW-0732">Signal</keyword>
<feature type="chain" id="PRO_5020346682" evidence="4">
    <location>
        <begin position="23"/>
        <end position="708"/>
    </location>
</feature>
<feature type="signal peptide" evidence="4">
    <location>
        <begin position="1"/>
        <end position="22"/>
    </location>
</feature>
<keyword evidence="2" id="KW-0378">Hydrolase</keyword>
<dbReference type="SUPFAM" id="SSF53474">
    <property type="entry name" value="alpha/beta-Hydrolases"/>
    <property type="match status" value="1"/>
</dbReference>
<protein>
    <submittedName>
        <fullName evidence="7">Prolyl oligopeptidase</fullName>
    </submittedName>
</protein>
<dbReference type="Pfam" id="PF02897">
    <property type="entry name" value="Peptidase_S9_N"/>
    <property type="match status" value="1"/>
</dbReference>
<evidence type="ECO:0000256" key="1">
    <source>
        <dbReference type="ARBA" id="ARBA00022670"/>
    </source>
</evidence>
<dbReference type="PANTHER" id="PTHR42881">
    <property type="entry name" value="PROLYL ENDOPEPTIDASE"/>
    <property type="match status" value="1"/>
</dbReference>
<dbReference type="GO" id="GO:0004252">
    <property type="term" value="F:serine-type endopeptidase activity"/>
    <property type="evidence" value="ECO:0007669"/>
    <property type="project" value="InterPro"/>
</dbReference>
<dbReference type="GO" id="GO:0006508">
    <property type="term" value="P:proteolysis"/>
    <property type="evidence" value="ECO:0007669"/>
    <property type="project" value="UniProtKB-KW"/>
</dbReference>
<feature type="domain" description="Peptidase S9 prolyl oligopeptidase catalytic" evidence="5">
    <location>
        <begin position="506"/>
        <end position="706"/>
    </location>
</feature>
<dbReference type="GO" id="GO:0070012">
    <property type="term" value="F:oligopeptidase activity"/>
    <property type="evidence" value="ECO:0007669"/>
    <property type="project" value="TreeGrafter"/>
</dbReference>
<dbReference type="PRINTS" id="PR00862">
    <property type="entry name" value="PROLIGOPTASE"/>
</dbReference>
<dbReference type="AlphaFoldDB" id="A0A4V3DIN6"/>
<evidence type="ECO:0000313" key="8">
    <source>
        <dbReference type="Proteomes" id="UP000295724"/>
    </source>
</evidence>
<dbReference type="Proteomes" id="UP000295724">
    <property type="component" value="Unassembled WGS sequence"/>
</dbReference>
<evidence type="ECO:0000259" key="6">
    <source>
        <dbReference type="Pfam" id="PF02897"/>
    </source>
</evidence>
<dbReference type="Pfam" id="PF00326">
    <property type="entry name" value="Peptidase_S9"/>
    <property type="match status" value="1"/>
</dbReference>
<evidence type="ECO:0000259" key="5">
    <source>
        <dbReference type="Pfam" id="PF00326"/>
    </source>
</evidence>
<dbReference type="InterPro" id="IPR051167">
    <property type="entry name" value="Prolyl_oligopep/macrocyclase"/>
</dbReference>
<dbReference type="EMBL" id="SNZB01000002">
    <property type="protein sequence ID" value="TDR22801.1"/>
    <property type="molecule type" value="Genomic_DNA"/>
</dbReference>
<proteinExistence type="predicted"/>
<dbReference type="InterPro" id="IPR002470">
    <property type="entry name" value="Peptidase_S9A"/>
</dbReference>
<sequence length="708" mass="80042">MRRIYSLTMMSMLIVLTFNSTAKDANNDPYIWLEDVDVEQAMDWVHKQNKATADQYKSLPLYQQLYDQALATLNNKSRIPSVSQRGEWVYNYWKDEKNPRGIYRRAKLKDFNQKENPKWQTILDMDQYNADHDGNWVFKGMNCLAPEYRRCLVSISPGGGDAVMMKEFNMKEKKFIKDGFSLPKSKMRVTWRDKDHLFVATDFGAGSMTESGYPRIMKLWQRGTALSSAKTVLEADTQSVSVFAFRTGQKDEAKDFVIDSTTFWTNQYYQLVEGEALALDLPPSAVVSGVFQGNMVISLKEDWQYQGQFIAQGSVLIINPDVLTGQKTLVEESDWSVFLSPKANENIESISTTDETIIVTLLSDVVSQVNVYRPDDGSWDVETVSFPDNGAIGVTAVDDESGAFFAEYESFITPPTLYHVNGKSLEPRAVKSQSQSFDPTPYQVEQFFARSADGTFVPYFVVMNKETQFDGTNPTHIFSYGGFRNSLTPSYSGSYEALEGAYGKMWLDRGGVFVSANIRGGGAYGPKWHKAALLENKTKSYEDFEAVAEDLIKRKITSPQHLGIEGRSNGGLLVGATMTRRPDLYGAVICGVPLLDMKRYNKLLAGASWMGEFGNPDVPEQWDYIKTYSPYQNMQPNTDYPATFFYTSTRDDRVHPGHARKMAAKMMSYGYPIWYYENTEGGHGGSSTNEQLAERLALAYTHLWTHLR</sequence>
<feature type="domain" description="Peptidase S9A N-terminal" evidence="6">
    <location>
        <begin position="22"/>
        <end position="431"/>
    </location>
</feature>
<dbReference type="OrthoDB" id="9801421at2"/>
<keyword evidence="8" id="KW-1185">Reference proteome</keyword>
<gene>
    <name evidence="7" type="ORF">C8D91_1294</name>
</gene>
<dbReference type="RefSeq" id="WP_099019416.1">
    <property type="nucleotide sequence ID" value="NZ_NIHB01000002.1"/>
</dbReference>
<dbReference type="InterPro" id="IPR001375">
    <property type="entry name" value="Peptidase_S9_cat"/>
</dbReference>
<reference evidence="7 8" key="1">
    <citation type="submission" date="2019-03" db="EMBL/GenBank/DDBJ databases">
        <title>Genomic Encyclopedia of Type Strains, Phase IV (KMG-IV): sequencing the most valuable type-strain genomes for metagenomic binning, comparative biology and taxonomic classification.</title>
        <authorList>
            <person name="Goeker M."/>
        </authorList>
    </citation>
    <scope>NUCLEOTIDE SEQUENCE [LARGE SCALE GENOMIC DNA]</scope>
    <source>
        <strain evidence="7 8">DSM 25488</strain>
    </source>
</reference>
<name>A0A4V3DIN6_9GAMM</name>
<dbReference type="GO" id="GO:0005829">
    <property type="term" value="C:cytosol"/>
    <property type="evidence" value="ECO:0007669"/>
    <property type="project" value="TreeGrafter"/>
</dbReference>
<dbReference type="InterPro" id="IPR029058">
    <property type="entry name" value="AB_hydrolase_fold"/>
</dbReference>
<dbReference type="Gene3D" id="3.40.50.1820">
    <property type="entry name" value="alpha/beta hydrolase"/>
    <property type="match status" value="1"/>
</dbReference>
<dbReference type="InterPro" id="IPR023302">
    <property type="entry name" value="Pept_S9A_N"/>
</dbReference>
<accession>A0A4V3DIN6</accession>
<evidence type="ECO:0000313" key="7">
    <source>
        <dbReference type="EMBL" id="TDR22801.1"/>
    </source>
</evidence>
<dbReference type="PANTHER" id="PTHR42881:SF13">
    <property type="entry name" value="PROLYL ENDOPEPTIDASE"/>
    <property type="match status" value="1"/>
</dbReference>
<evidence type="ECO:0000256" key="4">
    <source>
        <dbReference type="SAM" id="SignalP"/>
    </source>
</evidence>
<keyword evidence="3" id="KW-0720">Serine protease</keyword>
<keyword evidence="1" id="KW-0645">Protease</keyword>
<evidence type="ECO:0000256" key="2">
    <source>
        <dbReference type="ARBA" id="ARBA00022801"/>
    </source>
</evidence>